<evidence type="ECO:0000256" key="1">
    <source>
        <dbReference type="SAM" id="Phobius"/>
    </source>
</evidence>
<dbReference type="EMBL" id="JAFIDA010000001">
    <property type="protein sequence ID" value="MBP1325320.1"/>
    <property type="molecule type" value="Genomic_DNA"/>
</dbReference>
<gene>
    <name evidence="2" type="ORF">JOF28_000552</name>
</gene>
<keyword evidence="1" id="KW-0472">Membrane</keyword>
<protein>
    <submittedName>
        <fullName evidence="2">Membrane protein</fullName>
    </submittedName>
</protein>
<feature type="transmembrane region" description="Helical" evidence="1">
    <location>
        <begin position="91"/>
        <end position="111"/>
    </location>
</feature>
<feature type="transmembrane region" description="Helical" evidence="1">
    <location>
        <begin position="61"/>
        <end position="79"/>
    </location>
</feature>
<organism evidence="2 3">
    <name type="scientific">Leucobacter exalbidus</name>
    <dbReference type="NCBI Taxonomy" id="662960"/>
    <lineage>
        <taxon>Bacteria</taxon>
        <taxon>Bacillati</taxon>
        <taxon>Actinomycetota</taxon>
        <taxon>Actinomycetes</taxon>
        <taxon>Micrococcales</taxon>
        <taxon>Microbacteriaceae</taxon>
        <taxon>Leucobacter</taxon>
    </lineage>
</organism>
<evidence type="ECO:0000313" key="3">
    <source>
        <dbReference type="Proteomes" id="UP000675163"/>
    </source>
</evidence>
<proteinExistence type="predicted"/>
<dbReference type="AlphaFoldDB" id="A0A940SZW8"/>
<comment type="caution">
    <text evidence="2">The sequence shown here is derived from an EMBL/GenBank/DDBJ whole genome shotgun (WGS) entry which is preliminary data.</text>
</comment>
<dbReference type="Pfam" id="PF07077">
    <property type="entry name" value="DUF1345"/>
    <property type="match status" value="1"/>
</dbReference>
<name>A0A940SZW8_9MICO</name>
<dbReference type="InterPro" id="IPR009781">
    <property type="entry name" value="DUF1345"/>
</dbReference>
<evidence type="ECO:0000313" key="2">
    <source>
        <dbReference type="EMBL" id="MBP1325320.1"/>
    </source>
</evidence>
<feature type="transmembrane region" description="Helical" evidence="1">
    <location>
        <begin position="163"/>
        <end position="186"/>
    </location>
</feature>
<keyword evidence="1" id="KW-0812">Transmembrane</keyword>
<sequence length="188" mass="19897">MNIAAASCAALATAFIAYVFWTHRVFSHETPAELREVAKKQHQRGASTLSRFLGMKSAESWPISASGAALAVALAVTVYGSSDTRVILTPLALITAAASWATVVYSFALRYFRLDSAGESFDFDIHEDPKFTDFVTLALTISAAGAQSAATPRSRAGLTAVRTHILLAYVFNAIILALLVSLAAGLGT</sequence>
<keyword evidence="3" id="KW-1185">Reference proteome</keyword>
<reference evidence="2" key="1">
    <citation type="submission" date="2021-02" db="EMBL/GenBank/DDBJ databases">
        <title>Sequencing the genomes of 1000 actinobacteria strains.</title>
        <authorList>
            <person name="Klenk H.-P."/>
        </authorList>
    </citation>
    <scope>NUCLEOTIDE SEQUENCE</scope>
    <source>
        <strain evidence="2">DSM 22850</strain>
    </source>
</reference>
<dbReference type="Proteomes" id="UP000675163">
    <property type="component" value="Unassembled WGS sequence"/>
</dbReference>
<keyword evidence="1" id="KW-1133">Transmembrane helix</keyword>
<accession>A0A940SZW8</accession>